<dbReference type="Pfam" id="PF01663">
    <property type="entry name" value="Phosphodiest"/>
    <property type="match status" value="1"/>
</dbReference>
<keyword evidence="2" id="KW-1185">Reference proteome</keyword>
<dbReference type="CDD" id="cd16018">
    <property type="entry name" value="Enpp"/>
    <property type="match status" value="1"/>
</dbReference>
<dbReference type="PROSITE" id="PS51318">
    <property type="entry name" value="TAT"/>
    <property type="match status" value="1"/>
</dbReference>
<dbReference type="AlphaFoldDB" id="A0A6L9SA55"/>
<proteinExistence type="predicted"/>
<dbReference type="EMBL" id="JAAGOA010000012">
    <property type="protein sequence ID" value="NEE01923.1"/>
    <property type="molecule type" value="Genomic_DNA"/>
</dbReference>
<comment type="caution">
    <text evidence="1">The sequence shown here is derived from an EMBL/GenBank/DDBJ whole genome shotgun (WGS) entry which is preliminary data.</text>
</comment>
<dbReference type="SUPFAM" id="SSF53649">
    <property type="entry name" value="Alkaline phosphatase-like"/>
    <property type="match status" value="1"/>
</dbReference>
<protein>
    <submittedName>
        <fullName evidence="1">Alkaline phosphatase family protein</fullName>
    </submittedName>
</protein>
<gene>
    <name evidence="1" type="ORF">G1H10_17250</name>
</gene>
<dbReference type="Proteomes" id="UP000475214">
    <property type="component" value="Unassembled WGS sequence"/>
</dbReference>
<organism evidence="1 2">
    <name type="scientific">Phytoactinopolyspora halotolerans</name>
    <dbReference type="NCBI Taxonomy" id="1981512"/>
    <lineage>
        <taxon>Bacteria</taxon>
        <taxon>Bacillati</taxon>
        <taxon>Actinomycetota</taxon>
        <taxon>Actinomycetes</taxon>
        <taxon>Jiangellales</taxon>
        <taxon>Jiangellaceae</taxon>
        <taxon>Phytoactinopolyspora</taxon>
    </lineage>
</organism>
<dbReference type="RefSeq" id="WP_163740036.1">
    <property type="nucleotide sequence ID" value="NZ_JAAGOA010000012.1"/>
</dbReference>
<dbReference type="PANTHER" id="PTHR10151">
    <property type="entry name" value="ECTONUCLEOTIDE PYROPHOSPHATASE/PHOSPHODIESTERASE"/>
    <property type="match status" value="1"/>
</dbReference>
<dbReference type="PANTHER" id="PTHR10151:SF120">
    <property type="entry name" value="BIS(5'-ADENOSYL)-TRIPHOSPHATASE"/>
    <property type="match status" value="1"/>
</dbReference>
<dbReference type="GO" id="GO:0016787">
    <property type="term" value="F:hydrolase activity"/>
    <property type="evidence" value="ECO:0007669"/>
    <property type="project" value="UniProtKB-ARBA"/>
</dbReference>
<dbReference type="InterPro" id="IPR006311">
    <property type="entry name" value="TAT_signal"/>
</dbReference>
<accession>A0A6L9SA55</accession>
<reference evidence="1 2" key="1">
    <citation type="submission" date="2020-02" db="EMBL/GenBank/DDBJ databases">
        <authorList>
            <person name="Li X.-J."/>
            <person name="Han X.-M."/>
        </authorList>
    </citation>
    <scope>NUCLEOTIDE SEQUENCE [LARGE SCALE GENOMIC DNA]</scope>
    <source>
        <strain evidence="1 2">CCTCC AB 2017055</strain>
    </source>
</reference>
<name>A0A6L9SA55_9ACTN</name>
<dbReference type="InterPro" id="IPR002591">
    <property type="entry name" value="Phosphodiest/P_Trfase"/>
</dbReference>
<evidence type="ECO:0000313" key="2">
    <source>
        <dbReference type="Proteomes" id="UP000475214"/>
    </source>
</evidence>
<evidence type="ECO:0000313" key="1">
    <source>
        <dbReference type="EMBL" id="NEE01923.1"/>
    </source>
</evidence>
<dbReference type="InterPro" id="IPR017850">
    <property type="entry name" value="Alkaline_phosphatase_core_sf"/>
</dbReference>
<sequence>MTVSRRSVLGGIAATVAAVPLGGVAVANPDATTAQRRSRHVVLVDWDGFDPDYRGRVPTPNLDRLAARGSLSIAETTFHTVSNPVRASMSTGAYPETHGNVAYVYDPATDTAQGQSRFLAAETIAEALAAEGRTIASVQWYMIQNNGVTYGDPEHLYVQPGGPFQQRVDAAIDILHQRPVDSNGQQVTVPKIPDFLAVYSSDLDGTGHNEGPDSPAIGSILAEHDHQLGRLIQATKDVGIYPDTTFILTSDHGMTAWNRTLIPDVLAAVDSAGYQAEIVTPGNSPAPETEVIIVPNSVRVGHITLRGRAADNPHRLKITATLRRLRQVMRVLDRDDLARIHASEKLGDLAVEARPPWGFALSEPPEGTWRGSHGGLEEIEVPLFLAGAGIRSGVRPRQPKIVDVAPTIAELLGARPPAQAQGRVLSEVFAESPARSRG</sequence>
<dbReference type="Gene3D" id="3.40.720.10">
    <property type="entry name" value="Alkaline Phosphatase, subunit A"/>
    <property type="match status" value="1"/>
</dbReference>